<dbReference type="Gene3D" id="3.20.20.70">
    <property type="entry name" value="Aldolase class I"/>
    <property type="match status" value="1"/>
</dbReference>
<dbReference type="GeneID" id="36560895"/>
<sequence>MAKRLTVRELQLHASSESCWIALCGRVYDITGFLGHHPGGSSILLNLAGQDATKEYDLVHPPGLVDEHLSSSFLGLLEIDPPAAGDETLEPERSTSAGTISVKQALNLHEIEALAKERLPHKAWAYYVSAADDNLSKTRNNSVYQSILLRPRVFVDCTACNPSTTVLGHHLGMPIYASPAAKARMAHPSGEAGIATACAKFGALQIISHNASMDLVDIVRGAPKDQVFGWQLYCLNDVRQSERRIQKVNQIKQIKFIVLTLDAPFPGKREVELRSTMDFSRSNAPPQVWGTDASLAWEKTLPWLRKHTDLPIVLKGIQTYEDAVLAARYAPTVSGIIISNHGGRALDTAPSPIETLLEIHHHCPEVFPRLDVMVDGGIKRGTDVVKALALGAKAVGIGRAPLWGLAAGGPAGVERVLEILSEETATAMRLLGVSNVKQLSRQHVNTRALESGIFTSAWDKGERVESKL</sequence>
<dbReference type="SUPFAM" id="SSF55856">
    <property type="entry name" value="Cytochrome b5-like heme/steroid binding domain"/>
    <property type="match status" value="1"/>
</dbReference>
<evidence type="ECO:0000256" key="3">
    <source>
        <dbReference type="ARBA" id="ARBA00022723"/>
    </source>
</evidence>
<dbReference type="Pfam" id="PF00173">
    <property type="entry name" value="Cyt-b5"/>
    <property type="match status" value="1"/>
</dbReference>
<dbReference type="InterPro" id="IPR001199">
    <property type="entry name" value="Cyt_B5-like_heme/steroid-bd"/>
</dbReference>
<accession>A0A2I2GET5</accession>
<keyword evidence="10" id="KW-1185">Reference proteome</keyword>
<evidence type="ECO:0000256" key="5">
    <source>
        <dbReference type="ARBA" id="ARBA00023004"/>
    </source>
</evidence>
<evidence type="ECO:0000256" key="2">
    <source>
        <dbReference type="ARBA" id="ARBA00022617"/>
    </source>
</evidence>
<dbReference type="RefSeq" id="XP_024706674.1">
    <property type="nucleotide sequence ID" value="XM_024853197.1"/>
</dbReference>
<dbReference type="SMART" id="SM01117">
    <property type="entry name" value="Cyt-b5"/>
    <property type="match status" value="1"/>
</dbReference>
<feature type="domain" description="FMN hydroxy acid dehydrogenase" evidence="8">
    <location>
        <begin position="100"/>
        <end position="449"/>
    </location>
</feature>
<dbReference type="InterPro" id="IPR000262">
    <property type="entry name" value="FMN-dep_DH"/>
</dbReference>
<dbReference type="Pfam" id="PF01070">
    <property type="entry name" value="FMN_dh"/>
    <property type="match status" value="1"/>
</dbReference>
<dbReference type="InterPro" id="IPR013785">
    <property type="entry name" value="Aldolase_TIM"/>
</dbReference>
<dbReference type="EMBL" id="MSFO01000003">
    <property type="protein sequence ID" value="PLB51372.1"/>
    <property type="molecule type" value="Genomic_DNA"/>
</dbReference>
<feature type="domain" description="Cytochrome b5 heme-binding" evidence="7">
    <location>
        <begin position="2"/>
        <end position="78"/>
    </location>
</feature>
<evidence type="ECO:0000256" key="6">
    <source>
        <dbReference type="RuleBase" id="RU362121"/>
    </source>
</evidence>
<keyword evidence="3 6" id="KW-0479">Metal-binding</keyword>
<dbReference type="PROSITE" id="PS00191">
    <property type="entry name" value="CYTOCHROME_B5_1"/>
    <property type="match status" value="1"/>
</dbReference>
<dbReference type="GO" id="GO:0020037">
    <property type="term" value="F:heme binding"/>
    <property type="evidence" value="ECO:0007669"/>
    <property type="project" value="UniProtKB-UniRule"/>
</dbReference>
<dbReference type="OrthoDB" id="1925334at2759"/>
<evidence type="ECO:0008006" key="11">
    <source>
        <dbReference type="Google" id="ProtNLM"/>
    </source>
</evidence>
<dbReference type="STRING" id="1392250.A0A2I2GET5"/>
<dbReference type="PROSITE" id="PS50255">
    <property type="entry name" value="CYTOCHROME_B5_2"/>
    <property type="match status" value="1"/>
</dbReference>
<evidence type="ECO:0000259" key="8">
    <source>
        <dbReference type="PROSITE" id="PS51349"/>
    </source>
</evidence>
<keyword evidence="5 6" id="KW-0408">Iron</keyword>
<dbReference type="SUPFAM" id="SSF51395">
    <property type="entry name" value="FMN-linked oxidoreductases"/>
    <property type="match status" value="1"/>
</dbReference>
<dbReference type="AlphaFoldDB" id="A0A2I2GET5"/>
<comment type="similarity">
    <text evidence="6">Belongs to the cytochrome b5 family.</text>
</comment>
<dbReference type="InterPro" id="IPR036400">
    <property type="entry name" value="Cyt_B5-like_heme/steroid_sf"/>
</dbReference>
<evidence type="ECO:0000256" key="4">
    <source>
        <dbReference type="ARBA" id="ARBA00023002"/>
    </source>
</evidence>
<dbReference type="PRINTS" id="PR00363">
    <property type="entry name" value="CYTOCHROMEB5"/>
</dbReference>
<organism evidence="9 10">
    <name type="scientific">Aspergillus steynii IBT 23096</name>
    <dbReference type="NCBI Taxonomy" id="1392250"/>
    <lineage>
        <taxon>Eukaryota</taxon>
        <taxon>Fungi</taxon>
        <taxon>Dikarya</taxon>
        <taxon>Ascomycota</taxon>
        <taxon>Pezizomycotina</taxon>
        <taxon>Eurotiomycetes</taxon>
        <taxon>Eurotiomycetidae</taxon>
        <taxon>Eurotiales</taxon>
        <taxon>Aspergillaceae</taxon>
        <taxon>Aspergillus</taxon>
        <taxon>Aspergillus subgen. Circumdati</taxon>
    </lineage>
</organism>
<dbReference type="PANTHER" id="PTHR10578:SF82">
    <property type="entry name" value="CYTOCHROME B2, PUTATIVE (AFU_ORTHOLOGUE AFUA_1G07200)-RELATED"/>
    <property type="match status" value="1"/>
</dbReference>
<keyword evidence="2 6" id="KW-0349">Heme</keyword>
<evidence type="ECO:0000313" key="10">
    <source>
        <dbReference type="Proteomes" id="UP000234275"/>
    </source>
</evidence>
<proteinExistence type="inferred from homology"/>
<evidence type="ECO:0000259" key="7">
    <source>
        <dbReference type="PROSITE" id="PS50255"/>
    </source>
</evidence>
<dbReference type="GO" id="GO:0016491">
    <property type="term" value="F:oxidoreductase activity"/>
    <property type="evidence" value="ECO:0007669"/>
    <property type="project" value="UniProtKB-KW"/>
</dbReference>
<dbReference type="Proteomes" id="UP000234275">
    <property type="component" value="Unassembled WGS sequence"/>
</dbReference>
<dbReference type="GO" id="GO:0046872">
    <property type="term" value="F:metal ion binding"/>
    <property type="evidence" value="ECO:0007669"/>
    <property type="project" value="UniProtKB-UniRule"/>
</dbReference>
<dbReference type="Gene3D" id="3.10.120.10">
    <property type="entry name" value="Cytochrome b5-like heme/steroid binding domain"/>
    <property type="match status" value="1"/>
</dbReference>
<keyword evidence="4" id="KW-0560">Oxidoreductase</keyword>
<dbReference type="PROSITE" id="PS51349">
    <property type="entry name" value="FMN_HYDROXY_ACID_DH_2"/>
    <property type="match status" value="1"/>
</dbReference>
<dbReference type="InterPro" id="IPR037396">
    <property type="entry name" value="FMN_HAD"/>
</dbReference>
<comment type="cofactor">
    <cofactor evidence="1">
        <name>FMN</name>
        <dbReference type="ChEBI" id="CHEBI:58210"/>
    </cofactor>
</comment>
<name>A0A2I2GET5_9EURO</name>
<evidence type="ECO:0000313" key="9">
    <source>
        <dbReference type="EMBL" id="PLB51372.1"/>
    </source>
</evidence>
<protein>
    <recommendedName>
        <fullName evidence="11">Mitochondrial cytochrome b2</fullName>
    </recommendedName>
</protein>
<dbReference type="VEuPathDB" id="FungiDB:P170DRAFT_474914"/>
<dbReference type="PANTHER" id="PTHR10578">
    <property type="entry name" value="S -2-HYDROXY-ACID OXIDASE-RELATED"/>
    <property type="match status" value="1"/>
</dbReference>
<gene>
    <name evidence="9" type="ORF">P170DRAFT_474914</name>
</gene>
<evidence type="ECO:0000256" key="1">
    <source>
        <dbReference type="ARBA" id="ARBA00001917"/>
    </source>
</evidence>
<reference evidence="9 10" key="1">
    <citation type="submission" date="2016-12" db="EMBL/GenBank/DDBJ databases">
        <title>The genomes of Aspergillus section Nigri reveals drivers in fungal speciation.</title>
        <authorList>
            <consortium name="DOE Joint Genome Institute"/>
            <person name="Vesth T.C."/>
            <person name="Nybo J."/>
            <person name="Theobald S."/>
            <person name="Brandl J."/>
            <person name="Frisvad J.C."/>
            <person name="Nielsen K.F."/>
            <person name="Lyhne E.K."/>
            <person name="Kogle M.E."/>
            <person name="Kuo A."/>
            <person name="Riley R."/>
            <person name="Clum A."/>
            <person name="Nolan M."/>
            <person name="Lipzen A."/>
            <person name="Salamov A."/>
            <person name="Henrissat B."/>
            <person name="Wiebenga A."/>
            <person name="De Vries R.P."/>
            <person name="Grigoriev I.V."/>
            <person name="Mortensen U.H."/>
            <person name="Andersen M.R."/>
            <person name="Baker S.E."/>
        </authorList>
    </citation>
    <scope>NUCLEOTIDE SEQUENCE [LARGE SCALE GENOMIC DNA]</scope>
    <source>
        <strain evidence="9 10">IBT 23096</strain>
    </source>
</reference>
<dbReference type="InterPro" id="IPR018506">
    <property type="entry name" value="Cyt_B5_heme-BS"/>
</dbReference>
<comment type="caution">
    <text evidence="9">The sequence shown here is derived from an EMBL/GenBank/DDBJ whole genome shotgun (WGS) entry which is preliminary data.</text>
</comment>